<protein>
    <submittedName>
        <fullName evidence="5">Epoxide hydrolase</fullName>
    </submittedName>
</protein>
<dbReference type="RefSeq" id="WP_289444748.1">
    <property type="nucleotide sequence ID" value="NZ_JAUCGR010000001.1"/>
</dbReference>
<dbReference type="Proteomes" id="UP001321453">
    <property type="component" value="Unassembled WGS sequence"/>
</dbReference>
<feature type="domain" description="Epoxide hydrolase N-terminal" evidence="4">
    <location>
        <begin position="8"/>
        <end position="112"/>
    </location>
</feature>
<comment type="similarity">
    <text evidence="1">Belongs to the peptidase S33 family.</text>
</comment>
<organism evidence="5 6">
    <name type="scientific">Cellulomonas edaphi</name>
    <dbReference type="NCBI Taxonomy" id="3053468"/>
    <lineage>
        <taxon>Bacteria</taxon>
        <taxon>Bacillati</taxon>
        <taxon>Actinomycetota</taxon>
        <taxon>Actinomycetes</taxon>
        <taxon>Micrococcales</taxon>
        <taxon>Cellulomonadaceae</taxon>
        <taxon>Cellulomonas</taxon>
    </lineage>
</organism>
<evidence type="ECO:0000256" key="2">
    <source>
        <dbReference type="ARBA" id="ARBA00022797"/>
    </source>
</evidence>
<evidence type="ECO:0000313" key="6">
    <source>
        <dbReference type="Proteomes" id="UP001321453"/>
    </source>
</evidence>
<dbReference type="InterPro" id="IPR000639">
    <property type="entry name" value="Epox_hydrolase-like"/>
</dbReference>
<dbReference type="InterPro" id="IPR010497">
    <property type="entry name" value="Epoxide_hydro_N"/>
</dbReference>
<keyword evidence="3 5" id="KW-0378">Hydrolase</keyword>
<evidence type="ECO:0000256" key="3">
    <source>
        <dbReference type="ARBA" id="ARBA00022801"/>
    </source>
</evidence>
<evidence type="ECO:0000259" key="4">
    <source>
        <dbReference type="Pfam" id="PF06441"/>
    </source>
</evidence>
<evidence type="ECO:0000313" key="5">
    <source>
        <dbReference type="EMBL" id="MDM7830094.1"/>
    </source>
</evidence>
<comment type="caution">
    <text evidence="5">The sequence shown here is derived from an EMBL/GenBank/DDBJ whole genome shotgun (WGS) entry which is preliminary data.</text>
</comment>
<dbReference type="PIRSF" id="PIRSF001112">
    <property type="entry name" value="Epoxide_hydrolase"/>
    <property type="match status" value="1"/>
</dbReference>
<dbReference type="Gene3D" id="3.40.50.1820">
    <property type="entry name" value="alpha/beta hydrolase"/>
    <property type="match status" value="1"/>
</dbReference>
<dbReference type="GO" id="GO:0016787">
    <property type="term" value="F:hydrolase activity"/>
    <property type="evidence" value="ECO:0007669"/>
    <property type="project" value="UniProtKB-KW"/>
</dbReference>
<proteinExistence type="inferred from homology"/>
<name>A0ABT7S3I6_9CELL</name>
<dbReference type="PRINTS" id="PR00412">
    <property type="entry name" value="EPOXHYDRLASE"/>
</dbReference>
<reference evidence="5 6" key="1">
    <citation type="submission" date="2023-06" db="EMBL/GenBank/DDBJ databases">
        <title>Cellulomonas sp. MW9 Whole genome sequence.</title>
        <authorList>
            <person name="Park S."/>
        </authorList>
    </citation>
    <scope>NUCLEOTIDE SEQUENCE [LARGE SCALE GENOMIC DNA]</scope>
    <source>
        <strain evidence="5 6">MW9</strain>
    </source>
</reference>
<sequence length="386" mass="42455">MSPAAGLEPFRFVADAADLADLRDRLRRTRWPEPATVGGWEQGMPLDALRTLCGRWADGYEWRRAERWLNEAGARRTRIDGLDLHLLHVRSPHRDATPLLLTHGWPGSVLEFRHVMAPLADPTAHGGRAQDAFHVVAPSLPGYGFSARPDRPGWGIRRIAAAWAELMTRLGYERFGAAGGDWGTSITTVLALTVPERLIGIHLAPPLVAPDPATFDDLTAAERAAVASLAHARDQEDGYTAEQATKPQTIGYALLDSPVALAAWVGEKYETWTDGGLASLPTDELLDTLTLYWLTGTGASAARLYWESIAEVQTWFTSGAGDVVTVPTGCSVFPAETIRPSLRWARRRFADIRWWGEPPRGGHFPAWEQPALYVHELRSAFAAFRG</sequence>
<dbReference type="EMBL" id="JAUCGR010000001">
    <property type="protein sequence ID" value="MDM7830094.1"/>
    <property type="molecule type" value="Genomic_DNA"/>
</dbReference>
<keyword evidence="2" id="KW-0058">Aromatic hydrocarbons catabolism</keyword>
<gene>
    <name evidence="5" type="ORF">QRT05_01995</name>
</gene>
<dbReference type="Pfam" id="PF06441">
    <property type="entry name" value="EHN"/>
    <property type="match status" value="1"/>
</dbReference>
<dbReference type="SUPFAM" id="SSF53474">
    <property type="entry name" value="alpha/beta-Hydrolases"/>
    <property type="match status" value="1"/>
</dbReference>
<dbReference type="InterPro" id="IPR029058">
    <property type="entry name" value="AB_hydrolase_fold"/>
</dbReference>
<dbReference type="PANTHER" id="PTHR21661">
    <property type="entry name" value="EPOXIDE HYDROLASE 1-RELATED"/>
    <property type="match status" value="1"/>
</dbReference>
<evidence type="ECO:0000256" key="1">
    <source>
        <dbReference type="ARBA" id="ARBA00010088"/>
    </source>
</evidence>
<dbReference type="InterPro" id="IPR016292">
    <property type="entry name" value="Epoxide_hydrolase"/>
</dbReference>
<dbReference type="PANTHER" id="PTHR21661:SF35">
    <property type="entry name" value="EPOXIDE HYDROLASE"/>
    <property type="match status" value="1"/>
</dbReference>
<accession>A0ABT7S3I6</accession>
<keyword evidence="6" id="KW-1185">Reference proteome</keyword>